<dbReference type="EMBL" id="AP024146">
    <property type="protein sequence ID" value="BCM87590.1"/>
    <property type="molecule type" value="Genomic_DNA"/>
</dbReference>
<reference evidence="2" key="1">
    <citation type="submission" date="2020-11" db="EMBL/GenBank/DDBJ databases">
        <title>Complete genome sequence of a novel pathogenic Methylobacterium strain isolated from rice in Vietnam.</title>
        <authorList>
            <person name="Lai K."/>
            <person name="Okazaki S."/>
            <person name="Higashi K."/>
            <person name="Mori H."/>
            <person name="Toyoda A."/>
            <person name="Kurokawa K."/>
        </authorList>
    </citation>
    <scope>NUCLEOTIDE SEQUENCE</scope>
    <source>
        <strain evidence="2">VL1</strain>
        <plasmid evidence="2">pVL1_1</plasmid>
    </source>
</reference>
<geneLocation type="plasmid" evidence="2 3">
    <name>pVL1_1</name>
</geneLocation>
<dbReference type="Proteomes" id="UP000663508">
    <property type="component" value="Plasmid pVL1_1"/>
</dbReference>
<feature type="region of interest" description="Disordered" evidence="1">
    <location>
        <begin position="74"/>
        <end position="112"/>
    </location>
</feature>
<evidence type="ECO:0000256" key="1">
    <source>
        <dbReference type="SAM" id="MobiDB-lite"/>
    </source>
</evidence>
<sequence length="112" mass="11751">MRIKEAGFGAVGELDREGLGSRVFAHHGTRQPHGTGDPEQRLAAGVTAPHLVTDGPPSHPALCTRLQFRRAAGEGTVAPGGTNGRAREGWKVPQPGMGMVEPAFDGLPHVDE</sequence>
<evidence type="ECO:0000313" key="2">
    <source>
        <dbReference type="EMBL" id="BCM87590.1"/>
    </source>
</evidence>
<evidence type="ECO:0000313" key="3">
    <source>
        <dbReference type="Proteomes" id="UP000663508"/>
    </source>
</evidence>
<gene>
    <name evidence="2" type="ORF">mvi_60510</name>
</gene>
<proteinExistence type="predicted"/>
<accession>A0A8H9CAM1</accession>
<keyword evidence="2" id="KW-0614">Plasmid</keyword>
<protein>
    <submittedName>
        <fullName evidence="2">Uncharacterized protein</fullName>
    </submittedName>
</protein>
<name>A0A8H9CAM1_9HYPH</name>
<organism evidence="2 3">
    <name type="scientific">Methylobacterium indicum</name>
    <dbReference type="NCBI Taxonomy" id="1775910"/>
    <lineage>
        <taxon>Bacteria</taxon>
        <taxon>Pseudomonadati</taxon>
        <taxon>Pseudomonadota</taxon>
        <taxon>Alphaproteobacteria</taxon>
        <taxon>Hyphomicrobiales</taxon>
        <taxon>Methylobacteriaceae</taxon>
        <taxon>Methylobacterium</taxon>
    </lineage>
</organism>
<dbReference type="KEGG" id="mind:mvi_60510"/>
<dbReference type="AlphaFoldDB" id="A0A8H9CAM1"/>